<gene>
    <name evidence="1" type="ORF">Patl1_34701</name>
</gene>
<proteinExistence type="predicted"/>
<organism evidence="1 2">
    <name type="scientific">Pistacia atlantica</name>
    <dbReference type="NCBI Taxonomy" id="434234"/>
    <lineage>
        <taxon>Eukaryota</taxon>
        <taxon>Viridiplantae</taxon>
        <taxon>Streptophyta</taxon>
        <taxon>Embryophyta</taxon>
        <taxon>Tracheophyta</taxon>
        <taxon>Spermatophyta</taxon>
        <taxon>Magnoliopsida</taxon>
        <taxon>eudicotyledons</taxon>
        <taxon>Gunneridae</taxon>
        <taxon>Pentapetalae</taxon>
        <taxon>rosids</taxon>
        <taxon>malvids</taxon>
        <taxon>Sapindales</taxon>
        <taxon>Anacardiaceae</taxon>
        <taxon>Pistacia</taxon>
    </lineage>
</organism>
<evidence type="ECO:0000313" key="2">
    <source>
        <dbReference type="Proteomes" id="UP001164250"/>
    </source>
</evidence>
<dbReference type="EMBL" id="CM047910">
    <property type="protein sequence ID" value="KAJ0075771.1"/>
    <property type="molecule type" value="Genomic_DNA"/>
</dbReference>
<accession>A0ACC0ZRC9</accession>
<dbReference type="Proteomes" id="UP001164250">
    <property type="component" value="Chromosome 15"/>
</dbReference>
<name>A0ACC0ZRC9_9ROSI</name>
<evidence type="ECO:0000313" key="1">
    <source>
        <dbReference type="EMBL" id="KAJ0075771.1"/>
    </source>
</evidence>
<reference evidence="2" key="1">
    <citation type="journal article" date="2023" name="G3 (Bethesda)">
        <title>Genome assembly and association tests identify interacting loci associated with vigor, precocity, and sex in interspecific pistachio rootstocks.</title>
        <authorList>
            <person name="Palmer W."/>
            <person name="Jacygrad E."/>
            <person name="Sagayaradj S."/>
            <person name="Cavanaugh K."/>
            <person name="Han R."/>
            <person name="Bertier L."/>
            <person name="Beede B."/>
            <person name="Kafkas S."/>
            <person name="Golino D."/>
            <person name="Preece J."/>
            <person name="Michelmore R."/>
        </authorList>
    </citation>
    <scope>NUCLEOTIDE SEQUENCE [LARGE SCALE GENOMIC DNA]</scope>
</reference>
<sequence>MLASSNSGCPFSSHSVLLVPAGSRSSPVLYPQALTTAGSHTWMSSVLCP</sequence>
<keyword evidence="2" id="KW-1185">Reference proteome</keyword>
<protein>
    <submittedName>
        <fullName evidence="1">Uncharacterized protein</fullName>
    </submittedName>
</protein>
<comment type="caution">
    <text evidence="1">The sequence shown here is derived from an EMBL/GenBank/DDBJ whole genome shotgun (WGS) entry which is preliminary data.</text>
</comment>